<comment type="caution">
    <text evidence="1">The sequence shown here is derived from an EMBL/GenBank/DDBJ whole genome shotgun (WGS) entry which is preliminary data.</text>
</comment>
<keyword evidence="2" id="KW-1185">Reference proteome</keyword>
<sequence>MTIKSPVSLKMTMEINDRGTKDVTIIEEKGQLLEKDTTAILTFSESNENDEQIHSFITIKPDSISVKRSGAVNMHQKFIRKQITENVYRHEFGTIHMETTTDQIIYQPPEGQKQGKLFISYSTSLNGDTPRRHRLTITLNKQS</sequence>
<dbReference type="RefSeq" id="WP_153406344.1">
    <property type="nucleotide sequence ID" value="NZ_ML762444.1"/>
</dbReference>
<name>A0A7C8KN34_9BACI</name>
<dbReference type="Pfam" id="PF09148">
    <property type="entry name" value="DUF1934"/>
    <property type="match status" value="1"/>
</dbReference>
<accession>A0A7C8KN34</accession>
<proteinExistence type="predicted"/>
<dbReference type="Proteomes" id="UP000480246">
    <property type="component" value="Unassembled WGS sequence"/>
</dbReference>
<dbReference type="EMBL" id="WEID01000095">
    <property type="protein sequence ID" value="KAB8127160.1"/>
    <property type="molecule type" value="Genomic_DNA"/>
</dbReference>
<reference evidence="1 2" key="1">
    <citation type="submission" date="2019-10" db="EMBL/GenBank/DDBJ databases">
        <title>Gracilibacillus sp. nov. isolated from rice seeds.</title>
        <authorList>
            <person name="He S."/>
        </authorList>
    </citation>
    <scope>NUCLEOTIDE SEQUENCE [LARGE SCALE GENOMIC DNA]</scope>
    <source>
        <strain evidence="1 2">TD8</strain>
    </source>
</reference>
<evidence type="ECO:0000313" key="2">
    <source>
        <dbReference type="Proteomes" id="UP000480246"/>
    </source>
</evidence>
<dbReference type="SUPFAM" id="SSF50814">
    <property type="entry name" value="Lipocalins"/>
    <property type="match status" value="1"/>
</dbReference>
<protein>
    <submittedName>
        <fullName evidence="1">DUF1934 domain-containing protein</fullName>
    </submittedName>
</protein>
<dbReference type="InterPro" id="IPR012674">
    <property type="entry name" value="Calycin"/>
</dbReference>
<evidence type="ECO:0000313" key="1">
    <source>
        <dbReference type="EMBL" id="KAB8127160.1"/>
    </source>
</evidence>
<dbReference type="Gene3D" id="2.40.128.20">
    <property type="match status" value="1"/>
</dbReference>
<dbReference type="OrthoDB" id="2352933at2"/>
<dbReference type="AlphaFoldDB" id="A0A7C8KN34"/>
<dbReference type="InterPro" id="IPR015231">
    <property type="entry name" value="DUF1934"/>
</dbReference>
<organism evidence="1 2">
    <name type="scientific">Gracilibacillus oryzae</name>
    <dbReference type="NCBI Taxonomy" id="1672701"/>
    <lineage>
        <taxon>Bacteria</taxon>
        <taxon>Bacillati</taxon>
        <taxon>Bacillota</taxon>
        <taxon>Bacilli</taxon>
        <taxon>Bacillales</taxon>
        <taxon>Bacillaceae</taxon>
        <taxon>Gracilibacillus</taxon>
    </lineage>
</organism>
<gene>
    <name evidence="1" type="ORF">F9U64_18360</name>
</gene>